<dbReference type="Pfam" id="PF14226">
    <property type="entry name" value="DIOX_N"/>
    <property type="match status" value="1"/>
</dbReference>
<comment type="caution">
    <text evidence="6">The sequence shown here is derived from an EMBL/GenBank/DDBJ whole genome shotgun (WGS) entry which is preliminary data.</text>
</comment>
<dbReference type="InterPro" id="IPR026992">
    <property type="entry name" value="DIOX_N"/>
</dbReference>
<dbReference type="Pfam" id="PF03171">
    <property type="entry name" value="2OG-FeII_Oxy"/>
    <property type="match status" value="1"/>
</dbReference>
<evidence type="ECO:0000313" key="7">
    <source>
        <dbReference type="Proteomes" id="UP000558688"/>
    </source>
</evidence>
<dbReference type="SUPFAM" id="SSF51197">
    <property type="entry name" value="Clavaminate synthase-like"/>
    <property type="match status" value="1"/>
</dbReference>
<evidence type="ECO:0000256" key="3">
    <source>
        <dbReference type="ARBA" id="ARBA00023004"/>
    </source>
</evidence>
<feature type="domain" description="Fe2OG dioxygenase" evidence="5">
    <location>
        <begin position="190"/>
        <end position="289"/>
    </location>
</feature>
<accession>A0A8H4ZQS6</accession>
<dbReference type="PROSITE" id="PS51471">
    <property type="entry name" value="FE2OG_OXY"/>
    <property type="match status" value="1"/>
</dbReference>
<dbReference type="EMBL" id="JAAFOW010003590">
    <property type="protein sequence ID" value="KAF5250994.1"/>
    <property type="molecule type" value="Genomic_DNA"/>
</dbReference>
<gene>
    <name evidence="6" type="ORF">FOXYS1_14822</name>
</gene>
<evidence type="ECO:0000256" key="2">
    <source>
        <dbReference type="ARBA" id="ARBA00022723"/>
    </source>
</evidence>
<dbReference type="Gene3D" id="2.60.120.330">
    <property type="entry name" value="B-lactam Antibiotic, Isopenicillin N Synthase, Chain"/>
    <property type="match status" value="1"/>
</dbReference>
<dbReference type="PANTHER" id="PTHR47991">
    <property type="entry name" value="OXOGLUTARATE/IRON-DEPENDENT DIOXYGENASE"/>
    <property type="match status" value="1"/>
</dbReference>
<dbReference type="AlphaFoldDB" id="A0A8H4ZQS6"/>
<evidence type="ECO:0000259" key="5">
    <source>
        <dbReference type="PROSITE" id="PS51471"/>
    </source>
</evidence>
<sequence length="350" mass="39898">MSPFTSHHEYPPFPEGVDTAPLVSISLAKLEKRDKDELTRLFEASRDLGFFYMDMVGSSLGEKIVQQAENLQVLQKQFFQFPKEEKDVYNAEKKTCFSYRVMETTFPDTDGRPKRNESYNIRKDDLAEDNQGFPVHPFIWKHRVQLLQYTRDCRRATDTILECLEESLGLLAGTLTNLHRFEKRSGDHIRFTQAATIPYDEKRAKGGEHTDFGTLTVLFNWLGGLQIRMPTNGHWLCVKPVPGSAIVNLGDAMVIFTAGILRSNIHRVVPPPGIQSELIRQSLVFFCRPEDDVIIKRLKGGLIDAQPVPDASKCLPEIPSHEFITRRTMGDLKGVYTYEGGLEELEEYTI</sequence>
<name>A0A8H4ZQS6_FUSOX</name>
<keyword evidence="2 4" id="KW-0479">Metal-binding</keyword>
<dbReference type="GO" id="GO:0046872">
    <property type="term" value="F:metal ion binding"/>
    <property type="evidence" value="ECO:0007669"/>
    <property type="project" value="UniProtKB-KW"/>
</dbReference>
<reference evidence="6" key="1">
    <citation type="submission" date="2020-02" db="EMBL/GenBank/DDBJ databases">
        <title>Identification and distribution of gene clusters putatively required for synthesis of sphingolipid metabolism inhibitors in phylogenetically diverse species of the filamentous fungus Fusarium.</title>
        <authorList>
            <person name="Kim H.-S."/>
            <person name="Busman M."/>
            <person name="Brown D.W."/>
            <person name="Divon H."/>
            <person name="Uhlig S."/>
            <person name="Proctor R.H."/>
        </authorList>
    </citation>
    <scope>NUCLEOTIDE SEQUENCE [LARGE SCALE GENOMIC DNA]</scope>
    <source>
        <strain evidence="6">NRRL 39464</strain>
    </source>
</reference>
<evidence type="ECO:0000313" key="6">
    <source>
        <dbReference type="EMBL" id="KAF5250994.1"/>
    </source>
</evidence>
<dbReference type="GO" id="GO:0016491">
    <property type="term" value="F:oxidoreductase activity"/>
    <property type="evidence" value="ECO:0007669"/>
    <property type="project" value="UniProtKB-KW"/>
</dbReference>
<dbReference type="Proteomes" id="UP000558688">
    <property type="component" value="Unassembled WGS sequence"/>
</dbReference>
<comment type="similarity">
    <text evidence="1 4">Belongs to the iron/ascorbate-dependent oxidoreductase family.</text>
</comment>
<proteinExistence type="inferred from homology"/>
<dbReference type="InterPro" id="IPR050295">
    <property type="entry name" value="Plant_2OG-oxidoreductases"/>
</dbReference>
<dbReference type="InterPro" id="IPR005123">
    <property type="entry name" value="Oxoglu/Fe-dep_dioxygenase_dom"/>
</dbReference>
<keyword evidence="3 4" id="KW-0408">Iron</keyword>
<dbReference type="GO" id="GO:0044283">
    <property type="term" value="P:small molecule biosynthetic process"/>
    <property type="evidence" value="ECO:0007669"/>
    <property type="project" value="UniProtKB-ARBA"/>
</dbReference>
<evidence type="ECO:0000256" key="1">
    <source>
        <dbReference type="ARBA" id="ARBA00008056"/>
    </source>
</evidence>
<protein>
    <recommendedName>
        <fullName evidence="5">Fe2OG dioxygenase domain-containing protein</fullName>
    </recommendedName>
</protein>
<dbReference type="InterPro" id="IPR044861">
    <property type="entry name" value="IPNS-like_FE2OG_OXY"/>
</dbReference>
<dbReference type="InterPro" id="IPR027443">
    <property type="entry name" value="IPNS-like_sf"/>
</dbReference>
<evidence type="ECO:0000256" key="4">
    <source>
        <dbReference type="RuleBase" id="RU003682"/>
    </source>
</evidence>
<organism evidence="6 7">
    <name type="scientific">Fusarium oxysporum</name>
    <name type="common">Fusarium vascular wilt</name>
    <dbReference type="NCBI Taxonomy" id="5507"/>
    <lineage>
        <taxon>Eukaryota</taxon>
        <taxon>Fungi</taxon>
        <taxon>Dikarya</taxon>
        <taxon>Ascomycota</taxon>
        <taxon>Pezizomycotina</taxon>
        <taxon>Sordariomycetes</taxon>
        <taxon>Hypocreomycetidae</taxon>
        <taxon>Hypocreales</taxon>
        <taxon>Nectriaceae</taxon>
        <taxon>Fusarium</taxon>
        <taxon>Fusarium oxysporum species complex</taxon>
    </lineage>
</organism>
<keyword evidence="4" id="KW-0560">Oxidoreductase</keyword>